<evidence type="ECO:0000313" key="3">
    <source>
        <dbReference type="EMBL" id="PRX98670.1"/>
    </source>
</evidence>
<dbReference type="AlphaFoldDB" id="A0A2T0Q4G3"/>
<accession>A0A2T0Q4G3</accession>
<dbReference type="InterPro" id="IPR050789">
    <property type="entry name" value="Diverse_Enzym_Activities"/>
</dbReference>
<dbReference type="InterPro" id="IPR012338">
    <property type="entry name" value="Beta-lactam/transpept-like"/>
</dbReference>
<evidence type="ECO:0000313" key="4">
    <source>
        <dbReference type="Proteomes" id="UP000237846"/>
    </source>
</evidence>
<dbReference type="Proteomes" id="UP000237846">
    <property type="component" value="Unassembled WGS sequence"/>
</dbReference>
<dbReference type="SUPFAM" id="SSF56601">
    <property type="entry name" value="beta-lactamase/transpeptidase-like"/>
    <property type="match status" value="1"/>
</dbReference>
<sequence>MRAERDAEREPAELCELELPAGPSGAVLRVASSAADLATVVRGHRWAFLLEDGVPRPVPDPPPMVPDAVFDLASVTKAAATTGAVMSLVDGGALDLDAPAADWLPALPPAVRLRDLLEHRSGLPEWWPVYLLDGVCGRDPLEAVAELPPRHPVGQGRHYSDLGFMLLGGIVARASGLDLPAAARRLAFEPAGMAGAHFRPRGTPADAALPLVATAHGDAYERRSIRRGEPHPVQADTDSFAGWREHTLVGEVHDGNAWHAFDGVAGHAGLFGTADDLVAFGRALLASLRGTGPWTPRTTQHFLTPARSPDQALGFAHWPEQHAFGHSGFTGIRFAVLPEHDRVVALLTNRVHAPGLDFPDLAPLWSAILSGVRAGC</sequence>
<dbReference type="RefSeq" id="WP_170140982.1">
    <property type="nucleotide sequence ID" value="NZ_PVZC01000004.1"/>
</dbReference>
<dbReference type="Gene3D" id="3.40.710.10">
    <property type="entry name" value="DD-peptidase/beta-lactamase superfamily"/>
    <property type="match status" value="1"/>
</dbReference>
<dbReference type="GO" id="GO:0016787">
    <property type="term" value="F:hydrolase activity"/>
    <property type="evidence" value="ECO:0007669"/>
    <property type="project" value="UniProtKB-KW"/>
</dbReference>
<dbReference type="PANTHER" id="PTHR43283:SF11">
    <property type="entry name" value="BETA-LACTAMASE-RELATED DOMAIN-CONTAINING PROTEIN"/>
    <property type="match status" value="1"/>
</dbReference>
<feature type="domain" description="Beta-lactamase-related" evidence="2">
    <location>
        <begin position="53"/>
        <end position="354"/>
    </location>
</feature>
<dbReference type="PANTHER" id="PTHR43283">
    <property type="entry name" value="BETA-LACTAMASE-RELATED"/>
    <property type="match status" value="1"/>
</dbReference>
<name>A0A2T0Q4G3_9ACTN</name>
<protein>
    <submittedName>
        <fullName evidence="3">CubicO group peptidase (Beta-lactamase class C family)</fullName>
    </submittedName>
</protein>
<dbReference type="EMBL" id="PVZC01000004">
    <property type="protein sequence ID" value="PRX98670.1"/>
    <property type="molecule type" value="Genomic_DNA"/>
</dbReference>
<proteinExistence type="predicted"/>
<keyword evidence="1" id="KW-0378">Hydrolase</keyword>
<evidence type="ECO:0000256" key="1">
    <source>
        <dbReference type="ARBA" id="ARBA00022801"/>
    </source>
</evidence>
<dbReference type="InterPro" id="IPR001466">
    <property type="entry name" value="Beta-lactam-related"/>
</dbReference>
<dbReference type="Pfam" id="PF00144">
    <property type="entry name" value="Beta-lactamase"/>
    <property type="match status" value="1"/>
</dbReference>
<gene>
    <name evidence="3" type="ORF">CLV72_104249</name>
</gene>
<keyword evidence="4" id="KW-1185">Reference proteome</keyword>
<comment type="caution">
    <text evidence="3">The sequence shown here is derived from an EMBL/GenBank/DDBJ whole genome shotgun (WGS) entry which is preliminary data.</text>
</comment>
<organism evidence="3 4">
    <name type="scientific">Allonocardiopsis opalescens</name>
    <dbReference type="NCBI Taxonomy" id="1144618"/>
    <lineage>
        <taxon>Bacteria</taxon>
        <taxon>Bacillati</taxon>
        <taxon>Actinomycetota</taxon>
        <taxon>Actinomycetes</taxon>
        <taxon>Streptosporangiales</taxon>
        <taxon>Allonocardiopsis</taxon>
    </lineage>
</organism>
<reference evidence="3 4" key="1">
    <citation type="submission" date="2018-03" db="EMBL/GenBank/DDBJ databases">
        <title>Genomic Encyclopedia of Archaeal and Bacterial Type Strains, Phase II (KMG-II): from individual species to whole genera.</title>
        <authorList>
            <person name="Goeker M."/>
        </authorList>
    </citation>
    <scope>NUCLEOTIDE SEQUENCE [LARGE SCALE GENOMIC DNA]</scope>
    <source>
        <strain evidence="3 4">DSM 45601</strain>
    </source>
</reference>
<evidence type="ECO:0000259" key="2">
    <source>
        <dbReference type="Pfam" id="PF00144"/>
    </source>
</evidence>